<dbReference type="AlphaFoldDB" id="A0AAD6RY13"/>
<dbReference type="Proteomes" id="UP001218188">
    <property type="component" value="Unassembled WGS sequence"/>
</dbReference>
<comment type="caution">
    <text evidence="2">The sequence shown here is derived from an EMBL/GenBank/DDBJ whole genome shotgun (WGS) entry which is preliminary data.</text>
</comment>
<keyword evidence="3" id="KW-1185">Reference proteome</keyword>
<accession>A0AAD6RY13</accession>
<feature type="region of interest" description="Disordered" evidence="1">
    <location>
        <begin position="34"/>
        <end position="104"/>
    </location>
</feature>
<evidence type="ECO:0000313" key="3">
    <source>
        <dbReference type="Proteomes" id="UP001218188"/>
    </source>
</evidence>
<feature type="region of interest" description="Disordered" evidence="1">
    <location>
        <begin position="115"/>
        <end position="134"/>
    </location>
</feature>
<organism evidence="2 3">
    <name type="scientific">Mycena alexandri</name>
    <dbReference type="NCBI Taxonomy" id="1745969"/>
    <lineage>
        <taxon>Eukaryota</taxon>
        <taxon>Fungi</taxon>
        <taxon>Dikarya</taxon>
        <taxon>Basidiomycota</taxon>
        <taxon>Agaricomycotina</taxon>
        <taxon>Agaricomycetes</taxon>
        <taxon>Agaricomycetidae</taxon>
        <taxon>Agaricales</taxon>
        <taxon>Marasmiineae</taxon>
        <taxon>Mycenaceae</taxon>
        <taxon>Mycena</taxon>
    </lineage>
</organism>
<name>A0AAD6RY13_9AGAR</name>
<protein>
    <submittedName>
        <fullName evidence="2">Uncharacterized protein</fullName>
    </submittedName>
</protein>
<gene>
    <name evidence="2" type="ORF">C8F04DRAFT_1281638</name>
</gene>
<proteinExistence type="predicted"/>
<dbReference type="EMBL" id="JARJCM010000520">
    <property type="protein sequence ID" value="KAJ7016360.1"/>
    <property type="molecule type" value="Genomic_DNA"/>
</dbReference>
<evidence type="ECO:0000313" key="2">
    <source>
        <dbReference type="EMBL" id="KAJ7016360.1"/>
    </source>
</evidence>
<evidence type="ECO:0000256" key="1">
    <source>
        <dbReference type="SAM" id="MobiDB-lite"/>
    </source>
</evidence>
<feature type="compositionally biased region" description="Pro residues" evidence="1">
    <location>
        <begin position="62"/>
        <end position="91"/>
    </location>
</feature>
<reference evidence="2" key="1">
    <citation type="submission" date="2023-03" db="EMBL/GenBank/DDBJ databases">
        <title>Massive genome expansion in bonnet fungi (Mycena s.s.) driven by repeated elements and novel gene families across ecological guilds.</title>
        <authorList>
            <consortium name="Lawrence Berkeley National Laboratory"/>
            <person name="Harder C.B."/>
            <person name="Miyauchi S."/>
            <person name="Viragh M."/>
            <person name="Kuo A."/>
            <person name="Thoen E."/>
            <person name="Andreopoulos B."/>
            <person name="Lu D."/>
            <person name="Skrede I."/>
            <person name="Drula E."/>
            <person name="Henrissat B."/>
            <person name="Morin E."/>
            <person name="Kohler A."/>
            <person name="Barry K."/>
            <person name="LaButti K."/>
            <person name="Morin E."/>
            <person name="Salamov A."/>
            <person name="Lipzen A."/>
            <person name="Mereny Z."/>
            <person name="Hegedus B."/>
            <person name="Baldrian P."/>
            <person name="Stursova M."/>
            <person name="Weitz H."/>
            <person name="Taylor A."/>
            <person name="Grigoriev I.V."/>
            <person name="Nagy L.G."/>
            <person name="Martin F."/>
            <person name="Kauserud H."/>
        </authorList>
    </citation>
    <scope>NUCLEOTIDE SEQUENCE</scope>
    <source>
        <strain evidence="2">CBHHK200</strain>
    </source>
</reference>
<feature type="compositionally biased region" description="Polar residues" evidence="1">
    <location>
        <begin position="42"/>
        <end position="52"/>
    </location>
</feature>
<sequence>MHALSLDSGSGCSAYKARGAPLHAGLLPAGLLIAHHPGATPSKLTTASGSSNPAPCRLSPRPSAPAPPPPRPSAPAPPPPHPSAPAPPLGSRPPARTPTRARRCTSLRAHPAILSPPFFPPLMQPDGTRRRPNLTHRRFRRPPYARLVPPISLFHAMSRLCA</sequence>